<dbReference type="AlphaFoldDB" id="A0A2T2WII6"/>
<sequence length="451" mass="50255">MHREFPWPDSVARELEQIEQLEADGVGEWLHDQYMQGRDDSAIYLIMALASARYVDHHGPLVGHGTFNGGPMLRAASILPRPFRNLALLQTAAYVVDLLHHPNYGPYLLMDMRPITESTLKASRTQLRTSIESGEQALLAEHRLVGLLKIDSPAQVHRLLVEVALRQFHENEHRLLIVHRAAQLMEDTNGWIWAEPLFRAAVQYLASRPDVRKTQIPPVLLDTAEHPRQISFIESAVEALVQADYGDEPRLLRAMTGLPRVEVIALAGAEMLRRSHFDAHAVTGMHCVLDLLHDSTLDSHVRALAMGAALLGQRTRRQKAQRSTWRSVSQPRPRDRTFDELQDIVANDDNGLAAMDAVAGMLLAGADATDIARTLMEVALTHCGPFEALHNVKMLWGQLLETQRSRYPELAWRHLAAGARVVAQSAAEDGANAEPILAMWHSAGLSIAQDF</sequence>
<evidence type="ECO:0000313" key="2">
    <source>
        <dbReference type="Proteomes" id="UP000241848"/>
    </source>
</evidence>
<proteinExistence type="predicted"/>
<gene>
    <name evidence="1" type="ORF">C7B45_08570</name>
</gene>
<dbReference type="EMBL" id="PXYV01000023">
    <property type="protein sequence ID" value="PSR22044.1"/>
    <property type="molecule type" value="Genomic_DNA"/>
</dbReference>
<dbReference type="Proteomes" id="UP000241848">
    <property type="component" value="Unassembled WGS sequence"/>
</dbReference>
<protein>
    <submittedName>
        <fullName evidence="1">Uncharacterized protein</fullName>
    </submittedName>
</protein>
<name>A0A2T2WII6_9FIRM</name>
<evidence type="ECO:0000313" key="1">
    <source>
        <dbReference type="EMBL" id="PSR22044.1"/>
    </source>
</evidence>
<comment type="caution">
    <text evidence="1">The sequence shown here is derived from an EMBL/GenBank/DDBJ whole genome shotgun (WGS) entry which is preliminary data.</text>
</comment>
<accession>A0A2T2WII6</accession>
<reference evidence="1 2" key="1">
    <citation type="journal article" date="2014" name="BMC Genomics">
        <title>Comparison of environmental and isolate Sulfobacillus genomes reveals diverse carbon, sulfur, nitrogen, and hydrogen metabolisms.</title>
        <authorList>
            <person name="Justice N.B."/>
            <person name="Norman A."/>
            <person name="Brown C.T."/>
            <person name="Singh A."/>
            <person name="Thomas B.C."/>
            <person name="Banfield J.F."/>
        </authorList>
    </citation>
    <scope>NUCLEOTIDE SEQUENCE [LARGE SCALE GENOMIC DNA]</scope>
    <source>
        <strain evidence="1">AMDSBA3</strain>
    </source>
</reference>
<organism evidence="1 2">
    <name type="scientific">Sulfobacillus acidophilus</name>
    <dbReference type="NCBI Taxonomy" id="53633"/>
    <lineage>
        <taxon>Bacteria</taxon>
        <taxon>Bacillati</taxon>
        <taxon>Bacillota</taxon>
        <taxon>Clostridia</taxon>
        <taxon>Eubacteriales</taxon>
        <taxon>Clostridiales Family XVII. Incertae Sedis</taxon>
        <taxon>Sulfobacillus</taxon>
    </lineage>
</organism>